<dbReference type="CDD" id="cd00085">
    <property type="entry name" value="HNHc"/>
    <property type="match status" value="1"/>
</dbReference>
<dbReference type="Proteomes" id="UP000248689">
    <property type="component" value="Unassembled WGS sequence"/>
</dbReference>
<keyword evidence="2" id="KW-0255">Endonuclease</keyword>
<keyword evidence="2" id="KW-0540">Nuclease</keyword>
<dbReference type="InterPro" id="IPR002711">
    <property type="entry name" value="HNH"/>
</dbReference>
<sequence>MANAQKVRSDMMLNVDQFIENATLEGLISAFFNFSIDRDGNFEIVSSYRSSKFTSIELTQEIYQSNNKLLSDWSGIPFIIQGSRHICKLQRSKRIYTPSQFITTLYKKIQRKGTEHYTDSEFERVLLLGLMGLRGSADPKTNFYAVDVNRDIQTDEYLDYIFKLLTNISDVRQLNLNFRELQQQYKENIHRRNTQIRVNLKWFSELIDYDLSNVNIYKHEILQCLKAEISLKREKDDTENGFMERLVIYRNKILNQIEENDQNQLNLQVQALRTQLGFVNASDDNMIQNRSSSIVNIAKGLYEDECVCCKDIYPLESRTFKLRNSDRFYLEIHHVISFSSDRNGDQIDNLVKICPSCHRALTKNRADEEYQKSLIRNILKNSPSAKGYVSNFFDDPTDEKLVNYIYDKLR</sequence>
<dbReference type="GO" id="GO:0003676">
    <property type="term" value="F:nucleic acid binding"/>
    <property type="evidence" value="ECO:0007669"/>
    <property type="project" value="InterPro"/>
</dbReference>
<accession>A0A328BZB7</accession>
<dbReference type="EMBL" id="PTPX01000013">
    <property type="protein sequence ID" value="RAL18807.1"/>
    <property type="molecule type" value="Genomic_DNA"/>
</dbReference>
<dbReference type="GO" id="GO:0004519">
    <property type="term" value="F:endonuclease activity"/>
    <property type="evidence" value="ECO:0007669"/>
    <property type="project" value="UniProtKB-KW"/>
</dbReference>
<proteinExistence type="predicted"/>
<dbReference type="Pfam" id="PF01844">
    <property type="entry name" value="HNH"/>
    <property type="match status" value="1"/>
</dbReference>
<dbReference type="GO" id="GO:0008270">
    <property type="term" value="F:zinc ion binding"/>
    <property type="evidence" value="ECO:0007669"/>
    <property type="project" value="InterPro"/>
</dbReference>
<reference evidence="3" key="1">
    <citation type="submission" date="2018-02" db="EMBL/GenBank/DDBJ databases">
        <title>Glaesserella australis sp. nov., isolated from the lungs of pigs.</title>
        <authorList>
            <person name="Turni C."/>
            <person name="Christensen H."/>
        </authorList>
    </citation>
    <scope>NUCLEOTIDE SEQUENCE [LARGE SCALE GENOMIC DNA]</scope>
    <source>
        <strain evidence="3">HS4635</strain>
    </source>
</reference>
<gene>
    <name evidence="2" type="ORF">C5N92_06660</name>
</gene>
<dbReference type="InterPro" id="IPR003615">
    <property type="entry name" value="HNH_nuc"/>
</dbReference>
<evidence type="ECO:0000313" key="3">
    <source>
        <dbReference type="Proteomes" id="UP000248689"/>
    </source>
</evidence>
<comment type="caution">
    <text evidence="2">The sequence shown here is derived from an EMBL/GenBank/DDBJ whole genome shotgun (WGS) entry which is preliminary data.</text>
</comment>
<protein>
    <submittedName>
        <fullName evidence="2">HNH endonuclease</fullName>
    </submittedName>
</protein>
<name>A0A328BZB7_9PAST</name>
<dbReference type="RefSeq" id="WP_111750064.1">
    <property type="nucleotide sequence ID" value="NZ_PTPX01000013.1"/>
</dbReference>
<feature type="domain" description="HNH" evidence="1">
    <location>
        <begin position="329"/>
        <end position="363"/>
    </location>
</feature>
<dbReference type="AlphaFoldDB" id="A0A328BZB7"/>
<organism evidence="2 3">
    <name type="scientific">Glaesserella australis</name>
    <dbReference type="NCBI Taxonomy" id="2094024"/>
    <lineage>
        <taxon>Bacteria</taxon>
        <taxon>Pseudomonadati</taxon>
        <taxon>Pseudomonadota</taxon>
        <taxon>Gammaproteobacteria</taxon>
        <taxon>Pasteurellales</taxon>
        <taxon>Pasteurellaceae</taxon>
        <taxon>Glaesserella</taxon>
    </lineage>
</organism>
<keyword evidence="2" id="KW-0378">Hydrolase</keyword>
<evidence type="ECO:0000259" key="1">
    <source>
        <dbReference type="Pfam" id="PF01844"/>
    </source>
</evidence>
<dbReference type="Gene3D" id="1.10.30.50">
    <property type="match status" value="1"/>
</dbReference>
<evidence type="ECO:0000313" key="2">
    <source>
        <dbReference type="EMBL" id="RAL18807.1"/>
    </source>
</evidence>
<dbReference type="OrthoDB" id="9802640at2"/>
<keyword evidence="3" id="KW-1185">Reference proteome</keyword>